<dbReference type="InterPro" id="IPR036291">
    <property type="entry name" value="NAD(P)-bd_dom_sf"/>
</dbReference>
<protein>
    <submittedName>
        <fullName evidence="2">SDR family oxidoreductase</fullName>
    </submittedName>
</protein>
<reference evidence="2 3" key="1">
    <citation type="journal article" date="2015" name="Genome Announc.">
        <title>Draft Genome Sequence of the Terrestrial Cyanobacterium Scytonema millei VB511283, Isolated from Eastern India.</title>
        <authorList>
            <person name="Sen D."/>
            <person name="Chandrababunaidu M.M."/>
            <person name="Singh D."/>
            <person name="Sanghi N."/>
            <person name="Ghorai A."/>
            <person name="Mishra G.P."/>
            <person name="Madduluri M."/>
            <person name="Adhikary S.P."/>
            <person name="Tripathy S."/>
        </authorList>
    </citation>
    <scope>NUCLEOTIDE SEQUENCE [LARGE SCALE GENOMIC DNA]</scope>
    <source>
        <strain evidence="2 3">VB511283</strain>
    </source>
</reference>
<dbReference type="AlphaFoldDB" id="A0A9X5E7A2"/>
<keyword evidence="3" id="KW-1185">Reference proteome</keyword>
<comment type="caution">
    <text evidence="2">The sequence shown here is derived from an EMBL/GenBank/DDBJ whole genome shotgun (WGS) entry which is preliminary data.</text>
</comment>
<organism evidence="2 3">
    <name type="scientific">Scytonema millei VB511283</name>
    <dbReference type="NCBI Taxonomy" id="1245923"/>
    <lineage>
        <taxon>Bacteria</taxon>
        <taxon>Bacillati</taxon>
        <taxon>Cyanobacteriota</taxon>
        <taxon>Cyanophyceae</taxon>
        <taxon>Nostocales</taxon>
        <taxon>Scytonemataceae</taxon>
        <taxon>Scytonema</taxon>
    </lineage>
</organism>
<dbReference type="EMBL" id="JTJC03000005">
    <property type="protein sequence ID" value="NHC36640.1"/>
    <property type="molecule type" value="Genomic_DNA"/>
</dbReference>
<dbReference type="InterPro" id="IPR050259">
    <property type="entry name" value="SDR"/>
</dbReference>
<dbReference type="PRINTS" id="PR00081">
    <property type="entry name" value="GDHRDH"/>
</dbReference>
<accession>A0A9X5E7A2</accession>
<evidence type="ECO:0000313" key="3">
    <source>
        <dbReference type="Proteomes" id="UP000031532"/>
    </source>
</evidence>
<evidence type="ECO:0000256" key="1">
    <source>
        <dbReference type="ARBA" id="ARBA00006484"/>
    </source>
</evidence>
<proteinExistence type="inferred from homology"/>
<dbReference type="OrthoDB" id="9803333at2"/>
<comment type="similarity">
    <text evidence="1">Belongs to the short-chain dehydrogenases/reductases (SDR) family.</text>
</comment>
<dbReference type="Proteomes" id="UP000031532">
    <property type="component" value="Unassembled WGS sequence"/>
</dbReference>
<dbReference type="SUPFAM" id="SSF51735">
    <property type="entry name" value="NAD(P)-binding Rossmann-fold domains"/>
    <property type="match status" value="1"/>
</dbReference>
<evidence type="ECO:0000313" key="2">
    <source>
        <dbReference type="EMBL" id="NHC36640.1"/>
    </source>
</evidence>
<dbReference type="Gene3D" id="3.40.50.720">
    <property type="entry name" value="NAD(P)-binding Rossmann-like Domain"/>
    <property type="match status" value="1"/>
</dbReference>
<name>A0A9X5E7A2_9CYAN</name>
<dbReference type="Pfam" id="PF13561">
    <property type="entry name" value="adh_short_C2"/>
    <property type="match status" value="1"/>
</dbReference>
<dbReference type="PANTHER" id="PTHR42879">
    <property type="entry name" value="3-OXOACYL-(ACYL-CARRIER-PROTEIN) REDUCTASE"/>
    <property type="match status" value="1"/>
</dbReference>
<sequence length="264" mass="28290">MDLQLTDKIALISGSTAGIGLAIATILAQEGATVAINGRKPERVGSAMDKIRQIYPEAKLQGVTADLSTAVGAELTFQQVPVVDILVNNLGIYQAKEFGEITDVDWMEIIETNVMSGVRLSRHYLPLMLQQNWGRIIFISSESAVNIPAEMIHYGVTKTAQLALARGMAETTVGSNVTVNSILAGPTKSEGVETFVQDMAQFQDIDPSQVEKEFFENTRPSSLIKRFATPEEVAALVAFVASPLASAINGAALRVEGGVVRSIV</sequence>
<dbReference type="CDD" id="cd05233">
    <property type="entry name" value="SDR_c"/>
    <property type="match status" value="1"/>
</dbReference>
<dbReference type="InterPro" id="IPR002347">
    <property type="entry name" value="SDR_fam"/>
</dbReference>
<gene>
    <name evidence="2" type="ORF">QH73_0018660</name>
</gene>
<dbReference type="RefSeq" id="WP_039715944.1">
    <property type="nucleotide sequence ID" value="NZ_JTJC03000005.1"/>
</dbReference>